<comment type="caution">
    <text evidence="2">The sequence shown here is derived from an EMBL/GenBank/DDBJ whole genome shotgun (WGS) entry which is preliminary data.</text>
</comment>
<gene>
    <name evidence="2" type="ORF">IHE55_25835</name>
</gene>
<proteinExistence type="predicted"/>
<reference evidence="2 3" key="1">
    <citation type="submission" date="2020-09" db="EMBL/GenBank/DDBJ databases">
        <title>Biosynthesis of the nuclear factor of activated T cells inhibitor NFAT-133 and its congeners in Streptomyces pactum.</title>
        <authorList>
            <person name="Zhou W."/>
            <person name="Posri P."/>
            <person name="Abugrain M.E."/>
            <person name="Weisberg A.J."/>
            <person name="Chang J.H."/>
            <person name="Mahmud T."/>
        </authorList>
    </citation>
    <scope>NUCLEOTIDE SEQUENCE [LARGE SCALE GENOMIC DNA]</scope>
    <source>
        <strain evidence="2 3">ATCC 27456</strain>
    </source>
</reference>
<dbReference type="RefSeq" id="WP_197991227.1">
    <property type="nucleotide sequence ID" value="NZ_JACYXC010000001.1"/>
</dbReference>
<evidence type="ECO:0000313" key="3">
    <source>
        <dbReference type="Proteomes" id="UP000807371"/>
    </source>
</evidence>
<dbReference type="Proteomes" id="UP000807371">
    <property type="component" value="Unassembled WGS sequence"/>
</dbReference>
<accession>A0ABS0NSL1</accession>
<dbReference type="EMBL" id="JACYXC010000001">
    <property type="protein sequence ID" value="MBH5338014.1"/>
    <property type="molecule type" value="Genomic_DNA"/>
</dbReference>
<organism evidence="2 3">
    <name type="scientific">Streptomyces pactum</name>
    <dbReference type="NCBI Taxonomy" id="68249"/>
    <lineage>
        <taxon>Bacteria</taxon>
        <taxon>Bacillati</taxon>
        <taxon>Actinomycetota</taxon>
        <taxon>Actinomycetes</taxon>
        <taxon>Kitasatosporales</taxon>
        <taxon>Streptomycetaceae</taxon>
        <taxon>Streptomyces</taxon>
    </lineage>
</organism>
<feature type="region of interest" description="Disordered" evidence="1">
    <location>
        <begin position="50"/>
        <end position="70"/>
    </location>
</feature>
<sequence>METDPVTRFLHALTPSSREAVRALDRDRQEAMAEEWERRLRDETELMTLSELDPPSAETRAAEEVAQGLR</sequence>
<keyword evidence="3" id="KW-1185">Reference proteome</keyword>
<evidence type="ECO:0000313" key="2">
    <source>
        <dbReference type="EMBL" id="MBH5338014.1"/>
    </source>
</evidence>
<evidence type="ECO:0000256" key="1">
    <source>
        <dbReference type="SAM" id="MobiDB-lite"/>
    </source>
</evidence>
<protein>
    <submittedName>
        <fullName evidence="2">Uncharacterized protein</fullName>
    </submittedName>
</protein>
<name>A0ABS0NSL1_9ACTN</name>